<feature type="region of interest" description="Disordered" evidence="2">
    <location>
        <begin position="1"/>
        <end position="42"/>
    </location>
</feature>
<comment type="caution">
    <text evidence="4">The sequence shown here is derived from an EMBL/GenBank/DDBJ whole genome shotgun (WGS) entry which is preliminary data.</text>
</comment>
<sequence>MGNTSSVPEEEEELKKRGKGRPKKGAIGKRKRNESNDPKSAKKAKLETAKYVYDKLFVEGQDSDISIKALGYRWKLHRFYLKQCDYFSVLLDGEWKDSKIAEYTLEIPDEHVTKDGLHSVLGALYDNEIVFEVDKLRSIIAAASFLQMTEIFDKAAEAMINSIDDTTVLEFLECGYKYEIDEVTSSAFEYLRWNLWRLWKGVPFLRSLPKEALVRLLACHDLPVIEGEMDLYKAIRGVRRREDSVNHLFQWIFLHESDLYSGDDLKEMETEVNKYLKMIKSASENDVDSIVSTPSSRPSSAASSYDEVNEPFYSTSAKQPYSLFLKYSQLFAGLRLHSLCCSTTQIKIIQEDGLLPPSLIDAVLADRYIAQLAIDENRAGDGHRQSMEELTEENFLLSCTRLGRALDEIPKCWRWTGSHFGVDLLMNIQSTMLTMKRNVFTQQQQQPTYSMNVRSRITIAYRAIILAENGTIVKDTKRTTANLDRDTVVVISRFKPGELPPKFSIHLYVMFGSPSTNPSFILVRNAVNQMKKMMKPRLEMDNVSLIDNEEEQEEEEDNRSIDSEKSADSDESLV</sequence>
<dbReference type="Proteomes" id="UP001328107">
    <property type="component" value="Unassembled WGS sequence"/>
</dbReference>
<evidence type="ECO:0000313" key="5">
    <source>
        <dbReference type="Proteomes" id="UP001328107"/>
    </source>
</evidence>
<dbReference type="Gene3D" id="3.30.710.10">
    <property type="entry name" value="Potassium Channel Kv1.1, Chain A"/>
    <property type="match status" value="1"/>
</dbReference>
<dbReference type="PANTHER" id="PTHR23231:SF17">
    <property type="entry name" value="BTB DOMAIN-CONTAINING PROTEIN"/>
    <property type="match status" value="1"/>
</dbReference>
<dbReference type="InterPro" id="IPR043380">
    <property type="entry name" value="Gcl-like"/>
</dbReference>
<name>A0AAN5CN77_9BILA</name>
<feature type="compositionally biased region" description="Basic and acidic residues" evidence="2">
    <location>
        <begin position="558"/>
        <end position="568"/>
    </location>
</feature>
<gene>
    <name evidence="4" type="ORF">PMAYCL1PPCAC_17756</name>
</gene>
<dbReference type="InterPro" id="IPR011333">
    <property type="entry name" value="SKP1/BTB/POZ_sf"/>
</dbReference>
<dbReference type="EMBL" id="BTRK01000004">
    <property type="protein sequence ID" value="GMR47561.1"/>
    <property type="molecule type" value="Genomic_DNA"/>
</dbReference>
<feature type="region of interest" description="Disordered" evidence="2">
    <location>
        <begin position="541"/>
        <end position="574"/>
    </location>
</feature>
<dbReference type="InterPro" id="IPR000210">
    <property type="entry name" value="BTB/POZ_dom"/>
</dbReference>
<feature type="domain" description="BTB" evidence="3">
    <location>
        <begin position="63"/>
        <end position="133"/>
    </location>
</feature>
<feature type="compositionally biased region" description="Basic residues" evidence="2">
    <location>
        <begin position="16"/>
        <end position="32"/>
    </location>
</feature>
<protein>
    <recommendedName>
        <fullName evidence="3">BTB domain-containing protein</fullName>
    </recommendedName>
</protein>
<dbReference type="PANTHER" id="PTHR23231">
    <property type="entry name" value="GERM CELL-LESS PROTEIN"/>
    <property type="match status" value="1"/>
</dbReference>
<dbReference type="PROSITE" id="PS50097">
    <property type="entry name" value="BTB"/>
    <property type="match status" value="1"/>
</dbReference>
<accession>A0AAN5CN77</accession>
<evidence type="ECO:0000256" key="1">
    <source>
        <dbReference type="ARBA" id="ARBA00022473"/>
    </source>
</evidence>
<evidence type="ECO:0000259" key="3">
    <source>
        <dbReference type="PROSITE" id="PS50097"/>
    </source>
</evidence>
<dbReference type="AlphaFoldDB" id="A0AAN5CN77"/>
<keyword evidence="1" id="KW-0217">Developmental protein</keyword>
<feature type="compositionally biased region" description="Basic and acidic residues" evidence="2">
    <location>
        <begin position="33"/>
        <end position="42"/>
    </location>
</feature>
<keyword evidence="5" id="KW-1185">Reference proteome</keyword>
<evidence type="ECO:0000313" key="4">
    <source>
        <dbReference type="EMBL" id="GMR47561.1"/>
    </source>
</evidence>
<dbReference type="Pfam" id="PF00651">
    <property type="entry name" value="BTB"/>
    <property type="match status" value="1"/>
</dbReference>
<feature type="compositionally biased region" description="Acidic residues" evidence="2">
    <location>
        <begin position="547"/>
        <end position="557"/>
    </location>
</feature>
<organism evidence="4 5">
    <name type="scientific">Pristionchus mayeri</name>
    <dbReference type="NCBI Taxonomy" id="1317129"/>
    <lineage>
        <taxon>Eukaryota</taxon>
        <taxon>Metazoa</taxon>
        <taxon>Ecdysozoa</taxon>
        <taxon>Nematoda</taxon>
        <taxon>Chromadorea</taxon>
        <taxon>Rhabditida</taxon>
        <taxon>Rhabditina</taxon>
        <taxon>Diplogasteromorpha</taxon>
        <taxon>Diplogasteroidea</taxon>
        <taxon>Neodiplogasteridae</taxon>
        <taxon>Pristionchus</taxon>
    </lineage>
</organism>
<dbReference type="GO" id="GO:0007281">
    <property type="term" value="P:germ cell development"/>
    <property type="evidence" value="ECO:0007669"/>
    <property type="project" value="InterPro"/>
</dbReference>
<proteinExistence type="predicted"/>
<evidence type="ECO:0000256" key="2">
    <source>
        <dbReference type="SAM" id="MobiDB-lite"/>
    </source>
</evidence>
<dbReference type="SUPFAM" id="SSF54695">
    <property type="entry name" value="POZ domain"/>
    <property type="match status" value="1"/>
</dbReference>
<dbReference type="SMART" id="SM00225">
    <property type="entry name" value="BTB"/>
    <property type="match status" value="1"/>
</dbReference>
<reference evidence="5" key="1">
    <citation type="submission" date="2022-10" db="EMBL/GenBank/DDBJ databases">
        <title>Genome assembly of Pristionchus species.</title>
        <authorList>
            <person name="Yoshida K."/>
            <person name="Sommer R.J."/>
        </authorList>
    </citation>
    <scope>NUCLEOTIDE SEQUENCE [LARGE SCALE GENOMIC DNA]</scope>
    <source>
        <strain evidence="5">RS5460</strain>
    </source>
</reference>